<dbReference type="Proteomes" id="UP001062776">
    <property type="component" value="Unassembled WGS sequence"/>
</dbReference>
<feature type="region of interest" description="Disordered" evidence="1">
    <location>
        <begin position="29"/>
        <end position="49"/>
    </location>
</feature>
<dbReference type="EMBL" id="BAPV01000043">
    <property type="protein sequence ID" value="GBQ91762.1"/>
    <property type="molecule type" value="Genomic_DNA"/>
</dbReference>
<reference evidence="2" key="1">
    <citation type="submission" date="2013-04" db="EMBL/GenBank/DDBJ databases">
        <title>The genome sequencing project of 58 acetic acid bacteria.</title>
        <authorList>
            <person name="Okamoto-Kainuma A."/>
            <person name="Ishikawa M."/>
            <person name="Umino S."/>
            <person name="Koizumi Y."/>
            <person name="Shiwa Y."/>
            <person name="Yoshikawa H."/>
            <person name="Matsutani M."/>
            <person name="Matsushita K."/>
        </authorList>
    </citation>
    <scope>NUCLEOTIDE SEQUENCE</scope>
    <source>
        <strain evidence="2">NRIC 0535</strain>
    </source>
</reference>
<evidence type="ECO:0000313" key="2">
    <source>
        <dbReference type="EMBL" id="GBQ91762.1"/>
    </source>
</evidence>
<keyword evidence="3" id="KW-1185">Reference proteome</keyword>
<protein>
    <submittedName>
        <fullName evidence="2">Uncharacterized protein</fullName>
    </submittedName>
</protein>
<evidence type="ECO:0000313" key="3">
    <source>
        <dbReference type="Proteomes" id="UP001062776"/>
    </source>
</evidence>
<evidence type="ECO:0000256" key="1">
    <source>
        <dbReference type="SAM" id="MobiDB-lite"/>
    </source>
</evidence>
<accession>A0ABQ0Q519</accession>
<name>A0ABQ0Q519_9PROT</name>
<organism evidence="2 3">
    <name type="scientific">Asaia krungthepensis NRIC 0535</name>
    <dbReference type="NCBI Taxonomy" id="1307925"/>
    <lineage>
        <taxon>Bacteria</taxon>
        <taxon>Pseudomonadati</taxon>
        <taxon>Pseudomonadota</taxon>
        <taxon>Alphaproteobacteria</taxon>
        <taxon>Acetobacterales</taxon>
        <taxon>Acetobacteraceae</taxon>
        <taxon>Asaia</taxon>
    </lineage>
</organism>
<sequence length="49" mass="5469">MAVTRSSEDMPSFDLAGYYALPGQIKNDRSGIKSQFHHPRTSPFGSNLR</sequence>
<proteinExistence type="predicted"/>
<comment type="caution">
    <text evidence="2">The sequence shown here is derived from an EMBL/GenBank/DDBJ whole genome shotgun (WGS) entry which is preliminary data.</text>
</comment>
<gene>
    <name evidence="2" type="ORF">AA0535_2386</name>
</gene>